<reference evidence="2 3" key="2">
    <citation type="submission" date="2023-11" db="EMBL/GenBank/DDBJ databases">
        <authorList>
            <person name="Lara A.C."/>
            <person name="Chronakova A."/>
        </authorList>
    </citation>
    <scope>NUCLEOTIDE SEQUENCE [LARGE SCALE GENOMIC DNA]</scope>
    <source>
        <strain evidence="2 3">BCCO 10_0798</strain>
    </source>
</reference>
<dbReference type="EMBL" id="JAXAVV010000017">
    <property type="protein sequence ID" value="MDX8053813.1"/>
    <property type="molecule type" value="Genomic_DNA"/>
</dbReference>
<accession>A0ABU4TZS1</accession>
<reference evidence="2 3" key="1">
    <citation type="submission" date="2023-11" db="EMBL/GenBank/DDBJ databases">
        <title>Lentzea sokolovensis, sp. nov., Lentzea kristufkii, sp. nov., and Lentzea miocenensis, sp. nov., rare actinobacteria from Sokolov Coal Basin, Miocene lacustrine sediment, Czech Republic.</title>
        <authorList>
            <person name="Lara A."/>
            <person name="Kotroba L."/>
            <person name="Nouioui I."/>
            <person name="Neumann-Schaal M."/>
            <person name="Mast Y."/>
            <person name="Chronakova A."/>
        </authorList>
    </citation>
    <scope>NUCLEOTIDE SEQUENCE [LARGE SCALE GENOMIC DNA]</scope>
    <source>
        <strain evidence="2 3">BCCO 10_0798</strain>
    </source>
</reference>
<gene>
    <name evidence="2" type="ORF">SK571_30970</name>
</gene>
<evidence type="ECO:0000256" key="1">
    <source>
        <dbReference type="SAM" id="MobiDB-lite"/>
    </source>
</evidence>
<proteinExistence type="predicted"/>
<comment type="caution">
    <text evidence="2">The sequence shown here is derived from an EMBL/GenBank/DDBJ whole genome shotgun (WGS) entry which is preliminary data.</text>
</comment>
<evidence type="ECO:0000313" key="3">
    <source>
        <dbReference type="Proteomes" id="UP001271792"/>
    </source>
</evidence>
<protein>
    <submittedName>
        <fullName evidence="2">Uncharacterized protein</fullName>
    </submittedName>
</protein>
<keyword evidence="3" id="KW-1185">Reference proteome</keyword>
<dbReference type="RefSeq" id="WP_319987612.1">
    <property type="nucleotide sequence ID" value="NZ_JAXAVV010000017.1"/>
</dbReference>
<feature type="region of interest" description="Disordered" evidence="1">
    <location>
        <begin position="84"/>
        <end position="117"/>
    </location>
</feature>
<name>A0ABU4TZS1_9PSEU</name>
<dbReference type="Proteomes" id="UP001271792">
    <property type="component" value="Unassembled WGS sequence"/>
</dbReference>
<sequence length="117" mass="12657">MGGSREIAIREVVAVVLAADSPAGRVADVLDDLAAHLPPPAQQWGCSLCRTECWPCAGFDAAAQKVIGARLRLAEFVPLDLHPRLWPPPEQSQDVPQPSPPQSTLSPGTWFDEESRH</sequence>
<organism evidence="2 3">
    <name type="scientific">Lentzea kristufekii</name>
    <dbReference type="NCBI Taxonomy" id="3095430"/>
    <lineage>
        <taxon>Bacteria</taxon>
        <taxon>Bacillati</taxon>
        <taxon>Actinomycetota</taxon>
        <taxon>Actinomycetes</taxon>
        <taxon>Pseudonocardiales</taxon>
        <taxon>Pseudonocardiaceae</taxon>
        <taxon>Lentzea</taxon>
    </lineage>
</organism>
<evidence type="ECO:0000313" key="2">
    <source>
        <dbReference type="EMBL" id="MDX8053813.1"/>
    </source>
</evidence>